<evidence type="ECO:0000313" key="2">
    <source>
        <dbReference type="Proteomes" id="UP000521943"/>
    </source>
</evidence>
<organism evidence="1 2">
    <name type="scientific">Ephemerocybe angulata</name>
    <dbReference type="NCBI Taxonomy" id="980116"/>
    <lineage>
        <taxon>Eukaryota</taxon>
        <taxon>Fungi</taxon>
        <taxon>Dikarya</taxon>
        <taxon>Basidiomycota</taxon>
        <taxon>Agaricomycotina</taxon>
        <taxon>Agaricomycetes</taxon>
        <taxon>Agaricomycetidae</taxon>
        <taxon>Agaricales</taxon>
        <taxon>Agaricineae</taxon>
        <taxon>Psathyrellaceae</taxon>
        <taxon>Ephemerocybe</taxon>
    </lineage>
</organism>
<accession>A0A8H6HPT6</accession>
<evidence type="ECO:0000313" key="1">
    <source>
        <dbReference type="EMBL" id="KAF6750524.1"/>
    </source>
</evidence>
<name>A0A8H6HPT6_9AGAR</name>
<dbReference type="EMBL" id="JACGCI010000056">
    <property type="protein sequence ID" value="KAF6750524.1"/>
    <property type="molecule type" value="Genomic_DNA"/>
</dbReference>
<gene>
    <name evidence="1" type="ORF">DFP72DRAFT_1172830</name>
</gene>
<comment type="caution">
    <text evidence="1">The sequence shown here is derived from an EMBL/GenBank/DDBJ whole genome shotgun (WGS) entry which is preliminary data.</text>
</comment>
<proteinExistence type="predicted"/>
<keyword evidence="2" id="KW-1185">Reference proteome</keyword>
<dbReference type="AlphaFoldDB" id="A0A8H6HPT6"/>
<sequence>MPVAAHNELSLVRFAPPAFLVTALSSLPPPSSLRLVVVVVDRSAQDSQVPDMLVVVRGGEAAKSRTVRFRVINIGGIEQVELASPSSILSRCRCRRRAHLFAAYPTTSITASASPVCQAIRDYVASQAVREVNASTSSRLV</sequence>
<protein>
    <submittedName>
        <fullName evidence="1">Uncharacterized protein</fullName>
    </submittedName>
</protein>
<reference evidence="1 2" key="1">
    <citation type="submission" date="2020-07" db="EMBL/GenBank/DDBJ databases">
        <title>Comparative genomics of pyrophilous fungi reveals a link between fire events and developmental genes.</title>
        <authorList>
            <consortium name="DOE Joint Genome Institute"/>
            <person name="Steindorff A.S."/>
            <person name="Carver A."/>
            <person name="Calhoun S."/>
            <person name="Stillman K."/>
            <person name="Liu H."/>
            <person name="Lipzen A."/>
            <person name="Pangilinan J."/>
            <person name="Labutti K."/>
            <person name="Bruns T.D."/>
            <person name="Grigoriev I.V."/>
        </authorList>
    </citation>
    <scope>NUCLEOTIDE SEQUENCE [LARGE SCALE GENOMIC DNA]</scope>
    <source>
        <strain evidence="1 2">CBS 144469</strain>
    </source>
</reference>
<dbReference type="Proteomes" id="UP000521943">
    <property type="component" value="Unassembled WGS sequence"/>
</dbReference>